<evidence type="ECO:0000313" key="2">
    <source>
        <dbReference type="Proteomes" id="UP001589832"/>
    </source>
</evidence>
<accession>A0ABV6QC65</accession>
<dbReference type="RefSeq" id="WP_386064360.1">
    <property type="nucleotide sequence ID" value="NZ_JBHLTQ010000006.1"/>
</dbReference>
<proteinExistence type="predicted"/>
<gene>
    <name evidence="1" type="ORF">ACFFGA_11990</name>
</gene>
<reference evidence="1 2" key="1">
    <citation type="submission" date="2024-09" db="EMBL/GenBank/DDBJ databases">
        <authorList>
            <person name="Sun Q."/>
            <person name="Mori K."/>
        </authorList>
    </citation>
    <scope>NUCLEOTIDE SEQUENCE [LARGE SCALE GENOMIC DNA]</scope>
    <source>
        <strain evidence="1 2">NCAIM B.02481</strain>
    </source>
</reference>
<sequence>MKKSIFKLIAKANKAILPSFTKKQLDLSKATKLQLAIIGWRAYITKNALEEKKTTDW</sequence>
<protein>
    <submittedName>
        <fullName evidence="1">SsrA-binding protein</fullName>
    </submittedName>
</protein>
<keyword evidence="2" id="KW-1185">Reference proteome</keyword>
<dbReference type="Proteomes" id="UP001589832">
    <property type="component" value="Unassembled WGS sequence"/>
</dbReference>
<evidence type="ECO:0000313" key="1">
    <source>
        <dbReference type="EMBL" id="MFC0605280.1"/>
    </source>
</evidence>
<comment type="caution">
    <text evidence="1">The sequence shown here is derived from an EMBL/GenBank/DDBJ whole genome shotgun (WGS) entry which is preliminary data.</text>
</comment>
<dbReference type="EMBL" id="JBHLTQ010000006">
    <property type="protein sequence ID" value="MFC0605280.1"/>
    <property type="molecule type" value="Genomic_DNA"/>
</dbReference>
<name>A0ABV6QC65_9FLAO</name>
<organism evidence="1 2">
    <name type="scientific">Winogradskyella pulchriflava</name>
    <dbReference type="NCBI Taxonomy" id="1110688"/>
    <lineage>
        <taxon>Bacteria</taxon>
        <taxon>Pseudomonadati</taxon>
        <taxon>Bacteroidota</taxon>
        <taxon>Flavobacteriia</taxon>
        <taxon>Flavobacteriales</taxon>
        <taxon>Flavobacteriaceae</taxon>
        <taxon>Winogradskyella</taxon>
    </lineage>
</organism>